<name>A0A6H9XCW1_9CORY</name>
<dbReference type="Gene3D" id="1.10.357.10">
    <property type="entry name" value="Tetracycline Repressor, domain 2"/>
    <property type="match status" value="1"/>
</dbReference>
<reference evidence="6 7" key="1">
    <citation type="submission" date="2018-06" db="EMBL/GenBank/DDBJ databases">
        <authorList>
            <consortium name="Pathogen Informatics"/>
            <person name="Doyle S."/>
        </authorList>
    </citation>
    <scope>NUCLEOTIDE SEQUENCE [LARGE SCALE GENOMIC DNA]</scope>
    <source>
        <strain evidence="6 7">NCTC10254</strain>
    </source>
</reference>
<dbReference type="InterPro" id="IPR001647">
    <property type="entry name" value="HTH_TetR"/>
</dbReference>
<dbReference type="Proteomes" id="UP000249886">
    <property type="component" value="Unassembled WGS sequence"/>
</dbReference>
<feature type="domain" description="HTH tetR-type" evidence="5">
    <location>
        <begin position="6"/>
        <end position="65"/>
    </location>
</feature>
<dbReference type="RefSeq" id="WP_005525554.1">
    <property type="nucleotide sequence ID" value="NZ_CP050134.2"/>
</dbReference>
<dbReference type="InterPro" id="IPR009057">
    <property type="entry name" value="Homeodomain-like_sf"/>
</dbReference>
<keyword evidence="3" id="KW-0804">Transcription</keyword>
<sequence length="186" mass="20705">MRKDAQENRQEILRVARFLIAQQGSDVSLRTIASTAGVGIATLYRNFPTREDLLLGIVQETAEEAEAAIAECLETWDADPEQAWRNYAHAVARQKIATFAMRMVETPGIEEIVEQIKATRAHVLGQAEAVLDRAKAAGFVGPDMTVLQFQIGLAIVTRPLPDTPFFDLPEGREWLIDVYLRGVRAE</sequence>
<dbReference type="SUPFAM" id="SSF48498">
    <property type="entry name" value="Tetracyclin repressor-like, C-terminal domain"/>
    <property type="match status" value="1"/>
</dbReference>
<dbReference type="PANTHER" id="PTHR30055">
    <property type="entry name" value="HTH-TYPE TRANSCRIPTIONAL REGULATOR RUTR"/>
    <property type="match status" value="1"/>
</dbReference>
<proteinExistence type="predicted"/>
<dbReference type="GeneID" id="84574591"/>
<dbReference type="SUPFAM" id="SSF46689">
    <property type="entry name" value="Homeodomain-like"/>
    <property type="match status" value="1"/>
</dbReference>
<dbReference type="InterPro" id="IPR036271">
    <property type="entry name" value="Tet_transcr_reg_TetR-rel_C_sf"/>
</dbReference>
<evidence type="ECO:0000313" key="7">
    <source>
        <dbReference type="Proteomes" id="UP000249886"/>
    </source>
</evidence>
<organism evidence="6 7">
    <name type="scientific">Corynebacterium matruchotii</name>
    <dbReference type="NCBI Taxonomy" id="43768"/>
    <lineage>
        <taxon>Bacteria</taxon>
        <taxon>Bacillati</taxon>
        <taxon>Actinomycetota</taxon>
        <taxon>Actinomycetes</taxon>
        <taxon>Mycobacteriales</taxon>
        <taxon>Corynebacteriaceae</taxon>
        <taxon>Corynebacterium</taxon>
    </lineage>
</organism>
<dbReference type="PRINTS" id="PR00455">
    <property type="entry name" value="HTHTETR"/>
</dbReference>
<evidence type="ECO:0000313" key="6">
    <source>
        <dbReference type="EMBL" id="SPW33635.1"/>
    </source>
</evidence>
<dbReference type="EMBL" id="UARK01000034">
    <property type="protein sequence ID" value="SPW33635.1"/>
    <property type="molecule type" value="Genomic_DNA"/>
</dbReference>
<dbReference type="InterPro" id="IPR050109">
    <property type="entry name" value="HTH-type_TetR-like_transc_reg"/>
</dbReference>
<dbReference type="Pfam" id="PF00440">
    <property type="entry name" value="TetR_N"/>
    <property type="match status" value="1"/>
</dbReference>
<dbReference type="GO" id="GO:0000976">
    <property type="term" value="F:transcription cis-regulatory region binding"/>
    <property type="evidence" value="ECO:0007669"/>
    <property type="project" value="TreeGrafter"/>
</dbReference>
<dbReference type="PANTHER" id="PTHR30055:SF234">
    <property type="entry name" value="HTH-TYPE TRANSCRIPTIONAL REGULATOR BETI"/>
    <property type="match status" value="1"/>
</dbReference>
<dbReference type="PROSITE" id="PS50977">
    <property type="entry name" value="HTH_TETR_2"/>
    <property type="match status" value="1"/>
</dbReference>
<evidence type="ECO:0000256" key="1">
    <source>
        <dbReference type="ARBA" id="ARBA00023015"/>
    </source>
</evidence>
<evidence type="ECO:0000259" key="5">
    <source>
        <dbReference type="PROSITE" id="PS50977"/>
    </source>
</evidence>
<evidence type="ECO:0000256" key="3">
    <source>
        <dbReference type="ARBA" id="ARBA00023163"/>
    </source>
</evidence>
<keyword evidence="2 4" id="KW-0238">DNA-binding</keyword>
<dbReference type="GO" id="GO:0003700">
    <property type="term" value="F:DNA-binding transcription factor activity"/>
    <property type="evidence" value="ECO:0007669"/>
    <property type="project" value="TreeGrafter"/>
</dbReference>
<dbReference type="AlphaFoldDB" id="A0A6H9XCW1"/>
<accession>A0A6H9XCW1</accession>
<keyword evidence="1" id="KW-0805">Transcription regulation</keyword>
<evidence type="ECO:0000256" key="2">
    <source>
        <dbReference type="ARBA" id="ARBA00023125"/>
    </source>
</evidence>
<evidence type="ECO:0000256" key="4">
    <source>
        <dbReference type="PROSITE-ProRule" id="PRU00335"/>
    </source>
</evidence>
<gene>
    <name evidence="6" type="ORF">NCTC10254_02417</name>
</gene>
<protein>
    <submittedName>
        <fullName evidence="6">TetR family transcriptional regulator</fullName>
    </submittedName>
</protein>
<feature type="DNA-binding region" description="H-T-H motif" evidence="4">
    <location>
        <begin position="28"/>
        <end position="47"/>
    </location>
</feature>
<comment type="caution">
    <text evidence="6">The sequence shown here is derived from an EMBL/GenBank/DDBJ whole genome shotgun (WGS) entry which is preliminary data.</text>
</comment>